<organism evidence="3 4">
    <name type="scientific">Pseudogracilibacillus auburnensis</name>
    <dbReference type="NCBI Taxonomy" id="1494959"/>
    <lineage>
        <taxon>Bacteria</taxon>
        <taxon>Bacillati</taxon>
        <taxon>Bacillota</taxon>
        <taxon>Bacilli</taxon>
        <taxon>Bacillales</taxon>
        <taxon>Bacillaceae</taxon>
        <taxon>Pseudogracilibacillus</taxon>
    </lineage>
</organism>
<reference evidence="3 4" key="1">
    <citation type="submission" date="2018-05" db="EMBL/GenBank/DDBJ databases">
        <title>Genomic Encyclopedia of Type Strains, Phase IV (KMG-IV): sequencing the most valuable type-strain genomes for metagenomic binning, comparative biology and taxonomic classification.</title>
        <authorList>
            <person name="Goeker M."/>
        </authorList>
    </citation>
    <scope>NUCLEOTIDE SEQUENCE [LARGE SCALE GENOMIC DNA]</scope>
    <source>
        <strain evidence="3 4">DSM 28556</strain>
    </source>
</reference>
<feature type="signal peptide" evidence="1">
    <location>
        <begin position="1"/>
        <end position="19"/>
    </location>
</feature>
<evidence type="ECO:0000313" key="3">
    <source>
        <dbReference type="EMBL" id="PXW87575.1"/>
    </source>
</evidence>
<sequence length="246" mass="27984">MRKGLFMLLLVFITALLVACGDEKGDSVDELVSLDVEFIVPETADVGETVELKALVTYGDEPVTDADEVQFEVWETGKQDESDKIEAENHEDGTYTIDYTFEHDGVFEMYAHTTAHDLHTMPKKELTVGEGGNNDHEDHDHGDHGHGFHTEGFDLHFMEPENVTAGEETELMTHITMDEDGLKDANVRYEIWQDKDNTDWVDAEENNAGEYVANYSFEETGTYHIQIHVEDDEDLHEHAEYEVEVQ</sequence>
<dbReference type="EMBL" id="QJJQ01000005">
    <property type="protein sequence ID" value="PXW87575.1"/>
    <property type="molecule type" value="Genomic_DNA"/>
</dbReference>
<keyword evidence="1" id="KW-0732">Signal</keyword>
<dbReference type="AlphaFoldDB" id="A0A2V3W5N5"/>
<evidence type="ECO:0000256" key="1">
    <source>
        <dbReference type="SAM" id="SignalP"/>
    </source>
</evidence>
<feature type="domain" description="YtkA-like" evidence="2">
    <location>
        <begin position="154"/>
        <end position="228"/>
    </location>
</feature>
<feature type="domain" description="YtkA-like" evidence="2">
    <location>
        <begin position="34"/>
        <end position="112"/>
    </location>
</feature>
<feature type="chain" id="PRO_5039385850" evidence="1">
    <location>
        <begin position="20"/>
        <end position="246"/>
    </location>
</feature>
<name>A0A2V3W5N5_9BACI</name>
<dbReference type="Pfam" id="PF13115">
    <property type="entry name" value="YtkA"/>
    <property type="match status" value="2"/>
</dbReference>
<proteinExistence type="predicted"/>
<dbReference type="InterPro" id="IPR032693">
    <property type="entry name" value="YtkA-like_dom"/>
</dbReference>
<dbReference type="Proteomes" id="UP000247978">
    <property type="component" value="Unassembled WGS sequence"/>
</dbReference>
<accession>A0A2V3W5N5</accession>
<dbReference type="OrthoDB" id="2679563at2"/>
<dbReference type="PROSITE" id="PS51257">
    <property type="entry name" value="PROKAR_LIPOPROTEIN"/>
    <property type="match status" value="1"/>
</dbReference>
<keyword evidence="4" id="KW-1185">Reference proteome</keyword>
<evidence type="ECO:0000259" key="2">
    <source>
        <dbReference type="Pfam" id="PF13115"/>
    </source>
</evidence>
<gene>
    <name evidence="3" type="ORF">DFR56_105222</name>
</gene>
<comment type="caution">
    <text evidence="3">The sequence shown here is derived from an EMBL/GenBank/DDBJ whole genome shotgun (WGS) entry which is preliminary data.</text>
</comment>
<protein>
    <submittedName>
        <fullName evidence="3">YtkA-like protein</fullName>
    </submittedName>
</protein>
<evidence type="ECO:0000313" key="4">
    <source>
        <dbReference type="Proteomes" id="UP000247978"/>
    </source>
</evidence>